<reference evidence="4" key="2">
    <citation type="submission" date="2015-01" db="EMBL/GenBank/DDBJ databases">
        <title>Complete genome sequence of Methylobacterium aquaticum strain 22A.</title>
        <authorList>
            <person name="Tani A."/>
            <person name="Ogura Y."/>
            <person name="Hayashi T."/>
        </authorList>
    </citation>
    <scope>NUCLEOTIDE SEQUENCE [LARGE SCALE GENOMIC DNA]</scope>
    <source>
        <strain evidence="4">MA-22A</strain>
    </source>
</reference>
<gene>
    <name evidence="3" type="ORF">Maq22A_c21995</name>
</gene>
<dbReference type="PROSITE" id="PS50006">
    <property type="entry name" value="FHA_DOMAIN"/>
    <property type="match status" value="1"/>
</dbReference>
<feature type="region of interest" description="Disordered" evidence="1">
    <location>
        <begin position="301"/>
        <end position="325"/>
    </location>
</feature>
<name>A0A0C6F417_9HYPH</name>
<evidence type="ECO:0000259" key="2">
    <source>
        <dbReference type="PROSITE" id="PS50006"/>
    </source>
</evidence>
<protein>
    <submittedName>
        <fullName evidence="3">Uncharacterized conserved protein, contains FHA domain</fullName>
    </submittedName>
</protein>
<feature type="region of interest" description="Disordered" evidence="1">
    <location>
        <begin position="104"/>
        <end position="128"/>
    </location>
</feature>
<feature type="domain" description="FHA" evidence="2">
    <location>
        <begin position="29"/>
        <end position="74"/>
    </location>
</feature>
<evidence type="ECO:0000256" key="1">
    <source>
        <dbReference type="SAM" id="MobiDB-lite"/>
    </source>
</evidence>
<evidence type="ECO:0000313" key="3">
    <source>
        <dbReference type="EMBL" id="BAQ47396.1"/>
    </source>
</evidence>
<dbReference type="Pfam" id="PF00498">
    <property type="entry name" value="FHA"/>
    <property type="match status" value="1"/>
</dbReference>
<dbReference type="AlphaFoldDB" id="A0A0C6F417"/>
<reference evidence="3 4" key="1">
    <citation type="journal article" date="2015" name="Genome Announc.">
        <title>Complete Genome Sequence of Methylobacterium aquaticum Strain 22A, Isolated from Racomitrium japonicum Moss.</title>
        <authorList>
            <person name="Tani A."/>
            <person name="Ogura Y."/>
            <person name="Hayashi T."/>
            <person name="Kimbara K."/>
        </authorList>
    </citation>
    <scope>NUCLEOTIDE SEQUENCE [LARGE SCALE GENOMIC DNA]</scope>
    <source>
        <strain evidence="3 4">MA-22A</strain>
    </source>
</reference>
<dbReference type="RefSeq" id="WP_060848358.1">
    <property type="nucleotide sequence ID" value="NZ_AP014704.1"/>
</dbReference>
<dbReference type="EMBL" id="AP014704">
    <property type="protein sequence ID" value="BAQ47396.1"/>
    <property type="molecule type" value="Genomic_DNA"/>
</dbReference>
<dbReference type="STRING" id="270351.Maq22A_c21995"/>
<proteinExistence type="predicted"/>
<accession>A0A0C6F417</accession>
<dbReference type="KEGG" id="maqu:Maq22A_c21995"/>
<dbReference type="SMART" id="SM00240">
    <property type="entry name" value="FHA"/>
    <property type="match status" value="1"/>
</dbReference>
<dbReference type="InterPro" id="IPR008984">
    <property type="entry name" value="SMAD_FHA_dom_sf"/>
</dbReference>
<dbReference type="OrthoDB" id="273564at2"/>
<dbReference type="PATRIC" id="fig|270351.10.peg.4246"/>
<evidence type="ECO:0000313" key="4">
    <source>
        <dbReference type="Proteomes" id="UP000061432"/>
    </source>
</evidence>
<dbReference type="CDD" id="cd00060">
    <property type="entry name" value="FHA"/>
    <property type="match status" value="1"/>
</dbReference>
<dbReference type="SUPFAM" id="SSF49879">
    <property type="entry name" value="SMAD/FHA domain"/>
    <property type="match status" value="1"/>
</dbReference>
<dbReference type="Proteomes" id="UP000061432">
    <property type="component" value="Chromosome"/>
</dbReference>
<sequence length="443" mass="44736">MTLTLRVLQAPEGVPEIDARRLEPGAGPVSIGRGPDSDWVLPDPERHVSKLHCRIEAGADGFYLVDLSSNGVYFAEDVRPVGRGNRRALDAGDSFRIGDYRIGVGREPGSGEAGPTGSDAAQDGSASGLPLHEGGISAILAGTSEASEPRAARGLGGPASDWLAAVPAGAADAQVVQPYGCQAPPATALTDLPGAEEAFSDFASRSEHLPPINEALQLAPARTLLPTDWHLGDASGTGPAVGAPVPAAPDWSEACAALIEGTGLGGLAAGPAPGDRAALVRAGQLLRRLLDVLATVEAVQRKTERDLGLTPPDRPRSGGAAAGDPAAQDLATQDLAGLVAELLTAGAEDAGDRLVARLAGVARDARALGLAVAETADAVGAQILPDAIEDAAREGTRLAVGPLLKAAAWERYAALHATLAGGEGAAAADAVLAPLRGSYARKT</sequence>
<dbReference type="InterPro" id="IPR000253">
    <property type="entry name" value="FHA_dom"/>
</dbReference>
<dbReference type="Gene3D" id="2.60.200.20">
    <property type="match status" value="1"/>
</dbReference>
<organism evidence="3 4">
    <name type="scientific">Methylobacterium aquaticum</name>
    <dbReference type="NCBI Taxonomy" id="270351"/>
    <lineage>
        <taxon>Bacteria</taxon>
        <taxon>Pseudomonadati</taxon>
        <taxon>Pseudomonadota</taxon>
        <taxon>Alphaproteobacteria</taxon>
        <taxon>Hyphomicrobiales</taxon>
        <taxon>Methylobacteriaceae</taxon>
        <taxon>Methylobacterium</taxon>
    </lineage>
</organism>